<dbReference type="EMBL" id="VFRP01000018">
    <property type="protein sequence ID" value="TPE48988.1"/>
    <property type="molecule type" value="Genomic_DNA"/>
</dbReference>
<dbReference type="SUPFAM" id="SSF54909">
    <property type="entry name" value="Dimeric alpha+beta barrel"/>
    <property type="match status" value="1"/>
</dbReference>
<dbReference type="Gene3D" id="3.30.70.100">
    <property type="match status" value="1"/>
</dbReference>
<evidence type="ECO:0000313" key="1">
    <source>
        <dbReference type="EMBL" id="TPE48988.1"/>
    </source>
</evidence>
<reference evidence="1 2" key="1">
    <citation type="submission" date="2019-06" db="EMBL/GenBank/DDBJ databases">
        <title>A novel bacterium of genus Amaricoccus, isolated from marine sediment.</title>
        <authorList>
            <person name="Huang H."/>
            <person name="Mo K."/>
            <person name="Hu Y."/>
        </authorList>
    </citation>
    <scope>NUCLEOTIDE SEQUENCE [LARGE SCALE GENOMIC DNA]</scope>
    <source>
        <strain evidence="1 2">HB172011</strain>
    </source>
</reference>
<dbReference type="InterPro" id="IPR011008">
    <property type="entry name" value="Dimeric_a/b-barrel"/>
</dbReference>
<comment type="caution">
    <text evidence="1">The sequence shown here is derived from an EMBL/GenBank/DDBJ whole genome shotgun (WGS) entry which is preliminary data.</text>
</comment>
<proteinExistence type="predicted"/>
<dbReference type="AlphaFoldDB" id="A0A501WHZ9"/>
<accession>A0A501WHZ9</accession>
<sequence length="122" mass="12954">MCHARCSRRCRAGEGEPTMSQTVVTVTYRLRVPVEAFRARARAVAERIAETPGLAWKIWGLEPETGEGTSLYLFRDAGSAAAFASGPVLAALRDGPAERVEIRLAPVEAGLSAVTRAASALA</sequence>
<organism evidence="1 2">
    <name type="scientific">Amaricoccus solimangrovi</name>
    <dbReference type="NCBI Taxonomy" id="2589815"/>
    <lineage>
        <taxon>Bacteria</taxon>
        <taxon>Pseudomonadati</taxon>
        <taxon>Pseudomonadota</taxon>
        <taxon>Alphaproteobacteria</taxon>
        <taxon>Rhodobacterales</taxon>
        <taxon>Paracoccaceae</taxon>
        <taxon>Amaricoccus</taxon>
    </lineage>
</organism>
<gene>
    <name evidence="1" type="ORF">FJM51_16310</name>
</gene>
<dbReference type="Proteomes" id="UP000319255">
    <property type="component" value="Unassembled WGS sequence"/>
</dbReference>
<evidence type="ECO:0000313" key="2">
    <source>
        <dbReference type="Proteomes" id="UP000319255"/>
    </source>
</evidence>
<dbReference type="InterPro" id="IPR014910">
    <property type="entry name" value="YdhR"/>
</dbReference>
<name>A0A501WHZ9_9RHOB</name>
<dbReference type="OrthoDB" id="1440627at2"/>
<keyword evidence="2" id="KW-1185">Reference proteome</keyword>
<evidence type="ECO:0008006" key="3">
    <source>
        <dbReference type="Google" id="ProtNLM"/>
    </source>
</evidence>
<protein>
    <recommendedName>
        <fullName evidence="3">Monooxygenase</fullName>
    </recommendedName>
</protein>
<dbReference type="Pfam" id="PF08803">
    <property type="entry name" value="ydhR"/>
    <property type="match status" value="1"/>
</dbReference>